<name>A0A455U1Y5_9GAMM</name>
<gene>
    <name evidence="1" type="ORF">HSBAA_12920</name>
</gene>
<sequence length="70" mass="7316">MARLDAIKQAAEAESSPMAFDMMIAPGNEQGSELINEAILTLVAQTGSIEQAAGELGVTSLQPDDAGHRF</sequence>
<protein>
    <submittedName>
        <fullName evidence="1">Uncharacterized protein</fullName>
    </submittedName>
</protein>
<reference evidence="1 2" key="1">
    <citation type="journal article" date="2019" name="Microbiol. Resour. Announc.">
        <title>Complete Genome Sequence of Halomonas sulfidaeris Strain Esulfide1 Isolated from a Metal Sulfide Rock at a Depth of 2,200 Meters, Obtained Using Nanopore Sequencing.</title>
        <authorList>
            <person name="Saito M."/>
            <person name="Nishigata A."/>
            <person name="Galipon J."/>
            <person name="Arakawa K."/>
        </authorList>
    </citation>
    <scope>NUCLEOTIDE SEQUENCE [LARGE SCALE GENOMIC DNA]</scope>
    <source>
        <strain evidence="1 2">ATCC BAA-803</strain>
    </source>
</reference>
<evidence type="ECO:0000313" key="2">
    <source>
        <dbReference type="Proteomes" id="UP000320231"/>
    </source>
</evidence>
<evidence type="ECO:0000313" key="1">
    <source>
        <dbReference type="EMBL" id="BBI59986.1"/>
    </source>
</evidence>
<dbReference type="Proteomes" id="UP000320231">
    <property type="component" value="Chromosome"/>
</dbReference>
<dbReference type="AlphaFoldDB" id="A0A455U1Y5"/>
<proteinExistence type="predicted"/>
<dbReference type="EMBL" id="AP019514">
    <property type="protein sequence ID" value="BBI59986.1"/>
    <property type="molecule type" value="Genomic_DNA"/>
</dbReference>
<organism evidence="1 2">
    <name type="scientific">Vreelandella sulfidaeris</name>
    <dbReference type="NCBI Taxonomy" id="115553"/>
    <lineage>
        <taxon>Bacteria</taxon>
        <taxon>Pseudomonadati</taxon>
        <taxon>Pseudomonadota</taxon>
        <taxon>Gammaproteobacteria</taxon>
        <taxon>Oceanospirillales</taxon>
        <taxon>Halomonadaceae</taxon>
        <taxon>Vreelandella</taxon>
    </lineage>
</organism>
<accession>A0A455U1Y5</accession>
<dbReference type="KEGG" id="hsr:HSBAA_12920"/>